<dbReference type="GeneID" id="101854991"/>
<dbReference type="InterPro" id="IPR016181">
    <property type="entry name" value="Acyl_CoA_acyltransferase"/>
</dbReference>
<proteinExistence type="inferred from homology"/>
<comment type="similarity">
    <text evidence="1">Belongs to the acetyltransferase family. GNAT subfamily.</text>
</comment>
<dbReference type="InterPro" id="IPR039135">
    <property type="entry name" value="NAT9-like"/>
</dbReference>
<gene>
    <name evidence="6" type="primary">LOC101854991</name>
</gene>
<dbReference type="Gene3D" id="3.40.630.30">
    <property type="match status" value="1"/>
</dbReference>
<dbReference type="PANTHER" id="PTHR13256:SF16">
    <property type="entry name" value="ALPHA_BETA-TUBULIN-N-ACETYLTRANSFERASE 9"/>
    <property type="match status" value="1"/>
</dbReference>
<keyword evidence="5" id="KW-1185">Reference proteome</keyword>
<dbReference type="PROSITE" id="PS51186">
    <property type="entry name" value="GNAT"/>
    <property type="match status" value="1"/>
</dbReference>
<evidence type="ECO:0000313" key="6">
    <source>
        <dbReference type="RefSeq" id="XP_005111817.1"/>
    </source>
</evidence>
<dbReference type="PANTHER" id="PTHR13256">
    <property type="entry name" value="N-ACETYLTRANSFERASE 9"/>
    <property type="match status" value="1"/>
</dbReference>
<dbReference type="InterPro" id="IPR000182">
    <property type="entry name" value="GNAT_dom"/>
</dbReference>
<evidence type="ECO:0000256" key="3">
    <source>
        <dbReference type="ARBA" id="ARBA00023315"/>
    </source>
</evidence>
<evidence type="ECO:0000259" key="4">
    <source>
        <dbReference type="PROSITE" id="PS51186"/>
    </source>
</evidence>
<keyword evidence="2" id="KW-0808">Transferase</keyword>
<evidence type="ECO:0000256" key="2">
    <source>
        <dbReference type="ARBA" id="ARBA00022679"/>
    </source>
</evidence>
<name>A0ABM0K941_APLCA</name>
<dbReference type="Proteomes" id="UP000694888">
    <property type="component" value="Unplaced"/>
</dbReference>
<dbReference type="SUPFAM" id="SSF55729">
    <property type="entry name" value="Acyl-CoA N-acyltransferases (Nat)"/>
    <property type="match status" value="1"/>
</dbReference>
<keyword evidence="3" id="KW-0012">Acyltransferase</keyword>
<dbReference type="Pfam" id="PF13302">
    <property type="entry name" value="Acetyltransf_3"/>
    <property type="match status" value="1"/>
</dbReference>
<evidence type="ECO:0000256" key="1">
    <source>
        <dbReference type="ARBA" id="ARBA00009342"/>
    </source>
</evidence>
<protein>
    <submittedName>
        <fullName evidence="6">N-acetyltransferase 9-like protein isoform X1</fullName>
    </submittedName>
</protein>
<dbReference type="RefSeq" id="XP_005111817.1">
    <property type="nucleotide sequence ID" value="XM_005111760.3"/>
</dbReference>
<evidence type="ECO:0000313" key="5">
    <source>
        <dbReference type="Proteomes" id="UP000694888"/>
    </source>
</evidence>
<reference evidence="6" key="1">
    <citation type="submission" date="2025-08" db="UniProtKB">
        <authorList>
            <consortium name="RefSeq"/>
        </authorList>
    </citation>
    <scope>IDENTIFICATION</scope>
</reference>
<feature type="domain" description="N-acetyltransferase" evidence="4">
    <location>
        <begin position="36"/>
        <end position="186"/>
    </location>
</feature>
<sequence length="204" mass="23721">MKMKDNENLRIFASKIVLVPYEAFHVPKYHAWMESEELRELTASERLSLQEEYNMQEKWRNDTDKCTFIVLDRAVYDQKSSETREVRETEAMIGDVNIFYEPSHDGRGEGEVEIMIAESWARGKGCGREALCAMLRFGQEFLHTERFTSKIGYDNKASLKLFKKLGFQEISRSDVFKEVTLEFDASSHGVFNAWTPGYCVETIK</sequence>
<organism evidence="5 6">
    <name type="scientific">Aplysia californica</name>
    <name type="common">California sea hare</name>
    <dbReference type="NCBI Taxonomy" id="6500"/>
    <lineage>
        <taxon>Eukaryota</taxon>
        <taxon>Metazoa</taxon>
        <taxon>Spiralia</taxon>
        <taxon>Lophotrochozoa</taxon>
        <taxon>Mollusca</taxon>
        <taxon>Gastropoda</taxon>
        <taxon>Heterobranchia</taxon>
        <taxon>Euthyneura</taxon>
        <taxon>Tectipleura</taxon>
        <taxon>Aplysiida</taxon>
        <taxon>Aplysioidea</taxon>
        <taxon>Aplysiidae</taxon>
        <taxon>Aplysia</taxon>
    </lineage>
</organism>
<accession>A0ABM0K941</accession>